<comment type="caution">
    <text evidence="1">The sequence shown here is derived from an EMBL/GenBank/DDBJ whole genome shotgun (WGS) entry which is preliminary data.</text>
</comment>
<keyword evidence="1" id="KW-0548">Nucleotidyltransferase</keyword>
<dbReference type="AlphaFoldDB" id="A0A4C1SGT5"/>
<name>A0A4C1SGT5_EUMVA</name>
<dbReference type="EMBL" id="BGZK01000005">
    <property type="protein sequence ID" value="GBP00321.1"/>
    <property type="molecule type" value="Genomic_DNA"/>
</dbReference>
<proteinExistence type="predicted"/>
<dbReference type="Proteomes" id="UP000299102">
    <property type="component" value="Unassembled WGS sequence"/>
</dbReference>
<evidence type="ECO:0000313" key="1">
    <source>
        <dbReference type="EMBL" id="GBP00321.1"/>
    </source>
</evidence>
<gene>
    <name evidence="1" type="primary">RTase</name>
    <name evidence="1" type="ORF">EVAR_910_1</name>
</gene>
<organism evidence="1 2">
    <name type="scientific">Eumeta variegata</name>
    <name type="common">Bagworm moth</name>
    <name type="synonym">Eumeta japonica</name>
    <dbReference type="NCBI Taxonomy" id="151549"/>
    <lineage>
        <taxon>Eukaryota</taxon>
        <taxon>Metazoa</taxon>
        <taxon>Ecdysozoa</taxon>
        <taxon>Arthropoda</taxon>
        <taxon>Hexapoda</taxon>
        <taxon>Insecta</taxon>
        <taxon>Pterygota</taxon>
        <taxon>Neoptera</taxon>
        <taxon>Endopterygota</taxon>
        <taxon>Lepidoptera</taxon>
        <taxon>Glossata</taxon>
        <taxon>Ditrysia</taxon>
        <taxon>Tineoidea</taxon>
        <taxon>Psychidae</taxon>
        <taxon>Oiketicinae</taxon>
        <taxon>Eumeta</taxon>
    </lineage>
</organism>
<keyword evidence="1" id="KW-0808">Transferase</keyword>
<keyword evidence="1" id="KW-0695">RNA-directed DNA polymerase</keyword>
<dbReference type="STRING" id="151549.A0A4C1SGT5"/>
<accession>A0A4C1SGT5</accession>
<dbReference type="PANTHER" id="PTHR33332">
    <property type="entry name" value="REVERSE TRANSCRIPTASE DOMAIN-CONTAINING PROTEIN"/>
    <property type="match status" value="1"/>
</dbReference>
<reference evidence="1 2" key="1">
    <citation type="journal article" date="2019" name="Commun. Biol.">
        <title>The bagworm genome reveals a unique fibroin gene that provides high tensile strength.</title>
        <authorList>
            <person name="Kono N."/>
            <person name="Nakamura H."/>
            <person name="Ohtoshi R."/>
            <person name="Tomita M."/>
            <person name="Numata K."/>
            <person name="Arakawa K."/>
        </authorList>
    </citation>
    <scope>NUCLEOTIDE SEQUENCE [LARGE SCALE GENOMIC DNA]</scope>
</reference>
<protein>
    <submittedName>
        <fullName evidence="1">Probable RNA-directed DNA polymerase from transposon BS</fullName>
    </submittedName>
</protein>
<keyword evidence="2" id="KW-1185">Reference proteome</keyword>
<evidence type="ECO:0000313" key="2">
    <source>
        <dbReference type="Proteomes" id="UP000299102"/>
    </source>
</evidence>
<dbReference type="GO" id="GO:0003964">
    <property type="term" value="F:RNA-directed DNA polymerase activity"/>
    <property type="evidence" value="ECO:0007669"/>
    <property type="project" value="UniProtKB-KW"/>
</dbReference>
<sequence length="316" mass="36099">MKQKLFQKDSECQGLQDQMGRLQNNLAELTARIDPHNFNYTLDIKLNSDMLDDGLDCTASNKNTEQSIAHNNENVSMPESVISALHAVTNNENETVIYADELAIGLGPMLSGYMNHRKQFDFSRGRSRIDAGVELVQHIFGAWEDSRDAINIFCDLSKAFDCVYHETLIGKLRHYGVTGRALDLLKSYLSNRVQRVGVNVFLGIILDNRLQWGPHINELAKRLNSAAYAVKKMRNLSDVETARLVYFQWRRYTTRGRRRHQARGRRRSPTSPTPSAATVYFGCFHSLMSYGIWLWGNAADIHKIFVLQKRAVRAIY</sequence>
<dbReference type="OrthoDB" id="414730at2759"/>